<reference evidence="5 6" key="1">
    <citation type="submission" date="2018-03" db="EMBL/GenBank/DDBJ databases">
        <title>The draft genome of Mesorhizobium soli JCM 19897.</title>
        <authorList>
            <person name="Li L."/>
            <person name="Liu L."/>
            <person name="Liang L."/>
            <person name="Wang T."/>
            <person name="Zhang X."/>
        </authorList>
    </citation>
    <scope>NUCLEOTIDE SEQUENCE [LARGE SCALE GENOMIC DNA]</scope>
    <source>
        <strain evidence="5 6">JCM 19897</strain>
    </source>
</reference>
<dbReference type="PANTHER" id="PTHR36509">
    <property type="entry name" value="BLL3101 PROTEIN"/>
    <property type="match status" value="1"/>
</dbReference>
<dbReference type="InterPro" id="IPR010621">
    <property type="entry name" value="DUF1214"/>
</dbReference>
<dbReference type="Proteomes" id="UP000240653">
    <property type="component" value="Unassembled WGS sequence"/>
</dbReference>
<keyword evidence="6" id="KW-1185">Reference proteome</keyword>
<dbReference type="SUPFAM" id="SSF160935">
    <property type="entry name" value="VPA0735-like"/>
    <property type="match status" value="1"/>
</dbReference>
<protein>
    <submittedName>
        <fullName evidence="5">DUF1254 domain-containing protein</fullName>
    </submittedName>
</protein>
<dbReference type="Gene3D" id="1.10.3360.10">
    <property type="entry name" value="VPA0735-like domain"/>
    <property type="match status" value="1"/>
</dbReference>
<comment type="caution">
    <text evidence="5">The sequence shown here is derived from an EMBL/GenBank/DDBJ whole genome shotgun (WGS) entry which is preliminary data.</text>
</comment>
<sequence>MKQIYLLAAVCAASTLPRLAAAQTVPAIPPSIATPDKVESRLGTLDFKDGAPGKATLEKAYDYIDFAHAYDAFANTMQGVSLVAAHRGFLDAGVKDNEILIFSELMDARSLFLTANADTVYFLGFIDVSKGPMVLEVPPKVLGALDDMWFRWVTDFGLPGPDRGLGGKYLILPPGYDGPEPESGYSVARSRTNRLLIMGRAFLENKNDPKPAAESIKKLTKIYPYEAGGVGTPIAEFLSGKAKLGKIIDPPATVFHEGSGKVMNTVPPNDFSFYEMLNEIVQQEPATSLDPEQMGSVAAIGIIKGKPFAPDARMKKILTEAVVAANATSRSLFMNPRDPSWFYYPGSAWMNFLFVSGYEFETPIPEVTREGVRPFPATGYRQLDARTAFFYYVTGITPAMAMRVPGIGSQYLLNMLDADKNYYDGSKTYKVTLPKGIPEANFWSFTLYDNQTRSMLDTPQRYPRAGSQSYPSPAAEPDADGTTTVYFSPTQPAGVKRGNWIQTTPGKGWFTILRLYSPLEPFFTKEWRPSEIAMVR</sequence>
<evidence type="ECO:0000313" key="6">
    <source>
        <dbReference type="Proteomes" id="UP000240653"/>
    </source>
</evidence>
<feature type="domain" description="DUF1214" evidence="3">
    <location>
        <begin position="410"/>
        <end position="519"/>
    </location>
</feature>
<dbReference type="InterPro" id="IPR037050">
    <property type="entry name" value="DUF1254_sf"/>
</dbReference>
<dbReference type="RefSeq" id="WP_106724742.1">
    <property type="nucleotide sequence ID" value="NZ_PXYL01000006.1"/>
</dbReference>
<name>A0A2P7SDM2_9HYPH</name>
<evidence type="ECO:0000259" key="3">
    <source>
        <dbReference type="Pfam" id="PF06742"/>
    </source>
</evidence>
<dbReference type="Gene3D" id="2.60.40.1610">
    <property type="entry name" value="Domain of unknown function DUF1254"/>
    <property type="match status" value="1"/>
</dbReference>
<gene>
    <name evidence="5" type="ORF">C7I85_14835</name>
</gene>
<accession>A0A2P7SDM2</accession>
<feature type="chain" id="PRO_5015203808" evidence="2">
    <location>
        <begin position="21"/>
        <end position="536"/>
    </location>
</feature>
<proteinExistence type="predicted"/>
<keyword evidence="2" id="KW-0732">Signal</keyword>
<evidence type="ECO:0000259" key="4">
    <source>
        <dbReference type="Pfam" id="PF06863"/>
    </source>
</evidence>
<evidence type="ECO:0000313" key="5">
    <source>
        <dbReference type="EMBL" id="PSJ60411.1"/>
    </source>
</evidence>
<dbReference type="OrthoDB" id="272779at2"/>
<dbReference type="AlphaFoldDB" id="A0A2P7SDM2"/>
<dbReference type="Gene3D" id="2.60.120.600">
    <property type="entry name" value="Domain of unknown function DUF1214, C-terminal domain"/>
    <property type="match status" value="1"/>
</dbReference>
<dbReference type="EMBL" id="PXYL01000006">
    <property type="protein sequence ID" value="PSJ60411.1"/>
    <property type="molecule type" value="Genomic_DNA"/>
</dbReference>
<dbReference type="InterPro" id="IPR010679">
    <property type="entry name" value="DUF1254"/>
</dbReference>
<feature type="region of interest" description="Disordered" evidence="1">
    <location>
        <begin position="457"/>
        <end position="482"/>
    </location>
</feature>
<feature type="domain" description="DUF1254" evidence="4">
    <location>
        <begin position="97"/>
        <end position="224"/>
    </location>
</feature>
<dbReference type="PANTHER" id="PTHR36509:SF3">
    <property type="entry name" value="SIGNAL PEPTIDE PROTEIN"/>
    <property type="match status" value="1"/>
</dbReference>
<organism evidence="5 6">
    <name type="scientific">Pseudaminobacter soli</name>
    <name type="common">ex Li et al. 2025</name>
    <dbReference type="NCBI Taxonomy" id="1295366"/>
    <lineage>
        <taxon>Bacteria</taxon>
        <taxon>Pseudomonadati</taxon>
        <taxon>Pseudomonadota</taxon>
        <taxon>Alphaproteobacteria</taxon>
        <taxon>Hyphomicrobiales</taxon>
        <taxon>Phyllobacteriaceae</taxon>
        <taxon>Pseudaminobacter</taxon>
    </lineage>
</organism>
<feature type="signal peptide" evidence="2">
    <location>
        <begin position="1"/>
        <end position="20"/>
    </location>
</feature>
<dbReference type="Pfam" id="PF06742">
    <property type="entry name" value="DUF1214"/>
    <property type="match status" value="1"/>
</dbReference>
<evidence type="ECO:0000256" key="1">
    <source>
        <dbReference type="SAM" id="MobiDB-lite"/>
    </source>
</evidence>
<evidence type="ECO:0000256" key="2">
    <source>
        <dbReference type="SAM" id="SignalP"/>
    </source>
</evidence>
<dbReference type="InterPro" id="IPR037049">
    <property type="entry name" value="DUF1214_C_sf"/>
</dbReference>
<dbReference type="Pfam" id="PF06863">
    <property type="entry name" value="DUF1254"/>
    <property type="match status" value="1"/>
</dbReference>